<evidence type="ECO:0000313" key="2">
    <source>
        <dbReference type="Proteomes" id="UP000074561"/>
    </source>
</evidence>
<dbReference type="Proteomes" id="UP000074561">
    <property type="component" value="Chromosome"/>
</dbReference>
<protein>
    <submittedName>
        <fullName evidence="1">Uncharacterized protein</fullName>
    </submittedName>
</protein>
<name>A0A127PYG0_9BURK</name>
<dbReference type="EMBL" id="CP013234">
    <property type="protein sequence ID" value="AMP02635.1"/>
    <property type="molecule type" value="Genomic_DNA"/>
</dbReference>
<organism evidence="1 2">
    <name type="scientific">Collimonas pratensis</name>
    <dbReference type="NCBI Taxonomy" id="279113"/>
    <lineage>
        <taxon>Bacteria</taxon>
        <taxon>Pseudomonadati</taxon>
        <taxon>Pseudomonadota</taxon>
        <taxon>Betaproteobacteria</taxon>
        <taxon>Burkholderiales</taxon>
        <taxon>Oxalobacteraceae</taxon>
        <taxon>Collimonas</taxon>
    </lineage>
</organism>
<dbReference type="KEGG" id="cpra:CPter91_0236"/>
<accession>A0A127PYG0</accession>
<evidence type="ECO:0000313" key="1">
    <source>
        <dbReference type="EMBL" id="AMP02635.1"/>
    </source>
</evidence>
<reference evidence="1 2" key="1">
    <citation type="submission" date="2015-11" db="EMBL/GenBank/DDBJ databases">
        <title>Exploring the genomic traits of fungus-feeding bacterial genus Collimonas.</title>
        <authorList>
            <person name="Song C."/>
            <person name="Schmidt R."/>
            <person name="de Jager V."/>
            <person name="Krzyzanowska D."/>
            <person name="Jongedijk E."/>
            <person name="Cankar K."/>
            <person name="Beekwilder J."/>
            <person name="van Veen A."/>
            <person name="de Boer W."/>
            <person name="van Veen J.A."/>
            <person name="Garbeva P."/>
        </authorList>
    </citation>
    <scope>NUCLEOTIDE SEQUENCE [LARGE SCALE GENOMIC DNA]</scope>
    <source>
        <strain evidence="1 2">Ter91</strain>
    </source>
</reference>
<dbReference type="AlphaFoldDB" id="A0A127PYG0"/>
<proteinExistence type="predicted"/>
<gene>
    <name evidence="1" type="ORF">CPter91_0236</name>
</gene>
<sequence length="48" mass="5246">MRTHAIASREKPLSANLWFEYKDENLSLNSAAENGAKKARAAAISPSE</sequence>